<evidence type="ECO:0000256" key="3">
    <source>
        <dbReference type="ARBA" id="ARBA00013081"/>
    </source>
</evidence>
<keyword evidence="5" id="KW-0378">Hydrolase</keyword>
<comment type="catalytic activity">
    <reaction evidence="8">
        <text>O-phospho-L-seryl-[protein] + H2O = L-seryl-[protein] + phosphate</text>
        <dbReference type="Rhea" id="RHEA:20629"/>
        <dbReference type="Rhea" id="RHEA-COMP:9863"/>
        <dbReference type="Rhea" id="RHEA-COMP:11604"/>
        <dbReference type="ChEBI" id="CHEBI:15377"/>
        <dbReference type="ChEBI" id="CHEBI:29999"/>
        <dbReference type="ChEBI" id="CHEBI:43474"/>
        <dbReference type="ChEBI" id="CHEBI:83421"/>
        <dbReference type="EC" id="3.1.3.16"/>
    </reaction>
</comment>
<dbReference type="GO" id="GO:0004722">
    <property type="term" value="F:protein serine/threonine phosphatase activity"/>
    <property type="evidence" value="ECO:0007669"/>
    <property type="project" value="UniProtKB-EC"/>
</dbReference>
<evidence type="ECO:0000259" key="11">
    <source>
        <dbReference type="PROSITE" id="PS50054"/>
    </source>
</evidence>
<dbReference type="Pfam" id="PF23040">
    <property type="entry name" value="PH_SSH1-like_1st"/>
    <property type="match status" value="1"/>
</dbReference>
<evidence type="ECO:0000256" key="10">
    <source>
        <dbReference type="SAM" id="MobiDB-lite"/>
    </source>
</evidence>
<comment type="catalytic activity">
    <reaction evidence="9">
        <text>O-phospho-L-threonyl-[protein] + H2O = L-threonyl-[protein] + phosphate</text>
        <dbReference type="Rhea" id="RHEA:47004"/>
        <dbReference type="Rhea" id="RHEA-COMP:11060"/>
        <dbReference type="Rhea" id="RHEA-COMP:11605"/>
        <dbReference type="ChEBI" id="CHEBI:15377"/>
        <dbReference type="ChEBI" id="CHEBI:30013"/>
        <dbReference type="ChEBI" id="CHEBI:43474"/>
        <dbReference type="ChEBI" id="CHEBI:61977"/>
        <dbReference type="EC" id="3.1.3.16"/>
    </reaction>
</comment>
<dbReference type="GO" id="GO:0005856">
    <property type="term" value="C:cytoskeleton"/>
    <property type="evidence" value="ECO:0007669"/>
    <property type="project" value="UniProtKB-SubCell"/>
</dbReference>
<gene>
    <name evidence="14" type="ORF">EGK_05943</name>
</gene>
<dbReference type="Gene3D" id="3.90.190.10">
    <property type="entry name" value="Protein tyrosine phosphatase superfamily"/>
    <property type="match status" value="1"/>
</dbReference>
<dbReference type="InterPro" id="IPR016130">
    <property type="entry name" value="Tyr_Pase_AS"/>
</dbReference>
<dbReference type="SMART" id="SM00195">
    <property type="entry name" value="DSPc"/>
    <property type="match status" value="1"/>
</dbReference>
<feature type="domain" description="Tyrosine-protein phosphatase" evidence="11">
    <location>
        <begin position="335"/>
        <end position="498"/>
    </location>
</feature>
<evidence type="ECO:0000256" key="7">
    <source>
        <dbReference type="ARBA" id="ARBA00023212"/>
    </source>
</evidence>
<dbReference type="InterPro" id="IPR043588">
    <property type="entry name" value="SSH-N"/>
</dbReference>
<dbReference type="SUPFAM" id="SSF52799">
    <property type="entry name" value="(Phosphotyrosine protein) phosphatases II"/>
    <property type="match status" value="1"/>
</dbReference>
<dbReference type="Pfam" id="PF08766">
    <property type="entry name" value="DEK_C"/>
    <property type="match status" value="1"/>
</dbReference>
<dbReference type="PROSITE" id="PS51998">
    <property type="entry name" value="DEK_C"/>
    <property type="match status" value="1"/>
</dbReference>
<evidence type="ECO:0000256" key="2">
    <source>
        <dbReference type="ARBA" id="ARBA00009580"/>
    </source>
</evidence>
<dbReference type="PANTHER" id="PTHR45864">
    <property type="entry name" value="SLINGSHOT PROTEIN PHOSPHATASE HOMOLOG"/>
    <property type="match status" value="1"/>
</dbReference>
<evidence type="ECO:0000256" key="5">
    <source>
        <dbReference type="ARBA" id="ARBA00022801"/>
    </source>
</evidence>
<dbReference type="SUPFAM" id="SSF109715">
    <property type="entry name" value="DEK C-terminal domain"/>
    <property type="match status" value="1"/>
</dbReference>
<feature type="domain" description="Tyrosine specific protein phosphatases" evidence="12">
    <location>
        <begin position="407"/>
        <end position="477"/>
    </location>
</feature>
<sequence>MNPCRQGLQVNSFAVLRGAVLGLQDGGDNDDAAEASPEPAEEPPNEEEPHGDQTDFGQGSQSPQKQEEQRQHLHLMVQLLRPQDDIRLAAQLEAARPPRLRYLLVVSTQEGEGLSQDETVLLGVDFPDSSSPSCTLGLVLPLWSDTQVYLDGDGGFSVASGGQSRIFKPISIQTMWATLQVLHQACEAALGSSLVPGGSALTWASHYQERLNSDQSCLNEWTAMADLESLRPPSAEPGRPSEQEQMEQAIRAELWKVLDASDLESVTSKEIRQALELRLGLPLQQYRDFIDNQMLLLVAQRDRASRIFPHLYLVSCSRAWALGTAGSCEGGGQEQRLEERGNVLFAVSQGSEWNAANLEELQRNRVTHILNMAREIDNFYPERFTYHNVRLWDEESAQLLPHWKETHRFIEAARRWVLHGEGRVLNLARFHRAQGTRVLVHCKMGVSRSAATVLAYAMKQYECSLEQALRHVQELRPIARPNPGFLRQLQIYQGILTASRQSHVWEQKVGGVSPEERPAPEVSTPFPPLPPEPGGGGEEKVVGMEESQAAPKEEPGPRPRINLRGVMRSISLLEPSLELESTSEASDMPEVFSSHESSHEEPPQPFPQLARTKGSQQVGKGPQPALKSCQSVVALQGSTLVANQTRAFQEQEQGQGQGEPCVSSTPRFRKVVRQASVDDSGEEGEA</sequence>
<feature type="region of interest" description="Disordered" evidence="10">
    <location>
        <begin position="509"/>
        <end position="563"/>
    </location>
</feature>
<evidence type="ECO:0000256" key="8">
    <source>
        <dbReference type="ARBA" id="ARBA00047761"/>
    </source>
</evidence>
<dbReference type="PROSITE" id="PS50056">
    <property type="entry name" value="TYR_PHOSPHATASE_2"/>
    <property type="match status" value="1"/>
</dbReference>
<keyword evidence="6" id="KW-0904">Protein phosphatase</keyword>
<accession>G7NBY5</accession>
<proteinExistence type="inferred from homology"/>
<organism evidence="14">
    <name type="scientific">Macaca mulatta</name>
    <name type="common">Rhesus macaque</name>
    <dbReference type="NCBI Taxonomy" id="9544"/>
    <lineage>
        <taxon>Eukaryota</taxon>
        <taxon>Metazoa</taxon>
        <taxon>Chordata</taxon>
        <taxon>Craniata</taxon>
        <taxon>Vertebrata</taxon>
        <taxon>Euteleostomi</taxon>
        <taxon>Mammalia</taxon>
        <taxon>Eutheria</taxon>
        <taxon>Euarchontoglires</taxon>
        <taxon>Primates</taxon>
        <taxon>Haplorrhini</taxon>
        <taxon>Catarrhini</taxon>
        <taxon>Cercopithecidae</taxon>
        <taxon>Cercopithecinae</taxon>
        <taxon>Macaca</taxon>
    </lineage>
</organism>
<comment type="subcellular location">
    <subcellularLocation>
        <location evidence="1">Cytoplasm</location>
        <location evidence="1">Cytoskeleton</location>
    </subcellularLocation>
</comment>
<feature type="compositionally biased region" description="Low complexity" evidence="10">
    <location>
        <begin position="578"/>
        <end position="595"/>
    </location>
</feature>
<evidence type="ECO:0000256" key="1">
    <source>
        <dbReference type="ARBA" id="ARBA00004245"/>
    </source>
</evidence>
<feature type="region of interest" description="Disordered" evidence="10">
    <location>
        <begin position="648"/>
        <end position="686"/>
    </location>
</feature>
<comment type="similarity">
    <text evidence="2">Belongs to the protein-tyrosine phosphatase family.</text>
</comment>
<dbReference type="AlphaFoldDB" id="G7NBY5"/>
<feature type="domain" description="DEK-C" evidence="13">
    <location>
        <begin position="244"/>
        <end position="299"/>
    </location>
</feature>
<dbReference type="EMBL" id="CM001266">
    <property type="protein sequence ID" value="EHH22635.1"/>
    <property type="molecule type" value="Genomic_DNA"/>
</dbReference>
<keyword evidence="7" id="KW-0206">Cytoskeleton</keyword>
<feature type="region of interest" description="Disordered" evidence="10">
    <location>
        <begin position="578"/>
        <end position="626"/>
    </location>
</feature>
<dbReference type="GO" id="GO:0030837">
    <property type="term" value="P:negative regulation of actin filament polymerization"/>
    <property type="evidence" value="ECO:0007669"/>
    <property type="project" value="InterPro"/>
</dbReference>
<feature type="compositionally biased region" description="Polar residues" evidence="10">
    <location>
        <begin position="55"/>
        <end position="64"/>
    </location>
</feature>
<dbReference type="GO" id="GO:0003779">
    <property type="term" value="F:actin binding"/>
    <property type="evidence" value="ECO:0007669"/>
    <property type="project" value="InterPro"/>
</dbReference>
<dbReference type="InterPro" id="IPR029021">
    <property type="entry name" value="Prot-tyrosine_phosphatase-like"/>
</dbReference>
<evidence type="ECO:0000259" key="13">
    <source>
        <dbReference type="PROSITE" id="PS51998"/>
    </source>
</evidence>
<evidence type="ECO:0000256" key="9">
    <source>
        <dbReference type="ARBA" id="ARBA00048336"/>
    </source>
</evidence>
<dbReference type="InterPro" id="IPR043587">
    <property type="entry name" value="Phosphatase_SSH-like"/>
</dbReference>
<keyword evidence="4" id="KW-0963">Cytoplasm</keyword>
<dbReference type="InterPro" id="IPR000387">
    <property type="entry name" value="Tyr_Pase_dom"/>
</dbReference>
<dbReference type="FunFam" id="3.90.190.10:FF:000004">
    <property type="entry name" value="Protein phosphatase Slingshot homolog 2"/>
    <property type="match status" value="1"/>
</dbReference>
<dbReference type="EC" id="3.1.3.16" evidence="3"/>
<dbReference type="Pfam" id="PF00782">
    <property type="entry name" value="DSPc"/>
    <property type="match status" value="1"/>
</dbReference>
<dbReference type="PROSITE" id="PS50054">
    <property type="entry name" value="TYR_PHOSPHATASE_DUAL"/>
    <property type="match status" value="1"/>
</dbReference>
<name>G7NBY5_MACMU</name>
<protein>
    <recommendedName>
        <fullName evidence="3">protein-serine/threonine phosphatase</fullName>
        <ecNumber evidence="3">3.1.3.16</ecNumber>
    </recommendedName>
</protein>
<dbReference type="Proteomes" id="UP000013456">
    <property type="component" value="Chromosome 14"/>
</dbReference>
<dbReference type="PANTHER" id="PTHR45864:SF4">
    <property type="entry name" value="PROTEIN PHOSPHATASE SLINGSHOT HOMOLOG 3"/>
    <property type="match status" value="1"/>
</dbReference>
<feature type="compositionally biased region" description="Acidic residues" evidence="10">
    <location>
        <begin position="27"/>
        <end position="46"/>
    </location>
</feature>
<evidence type="ECO:0000259" key="12">
    <source>
        <dbReference type="PROSITE" id="PS50056"/>
    </source>
</evidence>
<evidence type="ECO:0000313" key="14">
    <source>
        <dbReference type="EMBL" id="EHH22635.1"/>
    </source>
</evidence>
<reference evidence="14" key="1">
    <citation type="journal article" date="2011" name="Nat. Biotechnol.">
        <title>Genome sequencing and comparison of two nonhuman primate animal models, the cynomolgus and Chinese rhesus macaques.</title>
        <authorList>
            <person name="Yan G."/>
            <person name="Zhang G."/>
            <person name="Fang X."/>
            <person name="Zhang Y."/>
            <person name="Li C."/>
            <person name="Ling F."/>
            <person name="Cooper D.N."/>
            <person name="Li Q."/>
            <person name="Li Y."/>
            <person name="van Gool A.J."/>
            <person name="Du H."/>
            <person name="Chen J."/>
            <person name="Chen R."/>
            <person name="Zhang P."/>
            <person name="Huang Z."/>
            <person name="Thompson J.R."/>
            <person name="Meng Y."/>
            <person name="Bai Y."/>
            <person name="Wang J."/>
            <person name="Zhuo M."/>
            <person name="Wang T."/>
            <person name="Huang Y."/>
            <person name="Wei L."/>
            <person name="Li J."/>
            <person name="Wang Z."/>
            <person name="Hu H."/>
            <person name="Yang P."/>
            <person name="Le L."/>
            <person name="Stenson P.D."/>
            <person name="Li B."/>
            <person name="Liu X."/>
            <person name="Ball E.V."/>
            <person name="An N."/>
            <person name="Huang Q."/>
            <person name="Zhang Y."/>
            <person name="Fan W."/>
            <person name="Zhang X."/>
            <person name="Li Y."/>
            <person name="Wang W."/>
            <person name="Katze M.G."/>
            <person name="Su B."/>
            <person name="Nielsen R."/>
            <person name="Yang H."/>
            <person name="Wang J."/>
            <person name="Wang X."/>
            <person name="Wang J."/>
        </authorList>
    </citation>
    <scope>NUCLEOTIDE SEQUENCE [LARGE SCALE GENOMIC DNA]</scope>
    <source>
        <strain evidence="14">CR-5</strain>
    </source>
</reference>
<feature type="region of interest" description="Disordered" evidence="10">
    <location>
        <begin position="22"/>
        <end position="71"/>
    </location>
</feature>
<dbReference type="InterPro" id="IPR000340">
    <property type="entry name" value="Dual-sp_phosphatase_cat-dom"/>
</dbReference>
<dbReference type="InterPro" id="IPR020422">
    <property type="entry name" value="TYR_PHOSPHATASE_DUAL_dom"/>
</dbReference>
<evidence type="ECO:0000256" key="6">
    <source>
        <dbReference type="ARBA" id="ARBA00022912"/>
    </source>
</evidence>
<dbReference type="InterPro" id="IPR014876">
    <property type="entry name" value="DEK_C"/>
</dbReference>
<dbReference type="PROSITE" id="PS00383">
    <property type="entry name" value="TYR_PHOSPHATASE_1"/>
    <property type="match status" value="1"/>
</dbReference>
<evidence type="ECO:0000256" key="4">
    <source>
        <dbReference type="ARBA" id="ARBA00022490"/>
    </source>
</evidence>